<dbReference type="GO" id="GO:0000287">
    <property type="term" value="F:magnesium ion binding"/>
    <property type="evidence" value="ECO:0007669"/>
    <property type="project" value="UniProtKB-UniRule"/>
</dbReference>
<dbReference type="GO" id="GO:1904047">
    <property type="term" value="F:S-adenosyl-L-methionine binding"/>
    <property type="evidence" value="ECO:0007669"/>
    <property type="project" value="UniProtKB-UniRule"/>
</dbReference>
<comment type="cofactor">
    <cofactor evidence="9">
        <name>Mg(2+)</name>
        <dbReference type="ChEBI" id="CHEBI:18420"/>
    </cofactor>
</comment>
<keyword evidence="5 9" id="KW-0460">Magnesium</keyword>
<dbReference type="GO" id="GO:0016840">
    <property type="term" value="F:carbon-nitrogen lyase activity"/>
    <property type="evidence" value="ECO:0007669"/>
    <property type="project" value="UniProtKB-UniRule"/>
</dbReference>
<comment type="caution">
    <text evidence="9">Lacks conserved residue(s) required for the propagation of feature annotation.</text>
</comment>
<keyword evidence="7 9" id="KW-0411">Iron-sulfur</keyword>
<dbReference type="RefSeq" id="WP_130353751.1">
    <property type="nucleotide sequence ID" value="NZ_SGWY01000003.1"/>
</dbReference>
<comment type="pathway">
    <text evidence="9">Purine metabolism; 7-cyano-7-deazaguanine biosynthesis.</text>
</comment>
<evidence type="ECO:0000256" key="7">
    <source>
        <dbReference type="ARBA" id="ARBA00023014"/>
    </source>
</evidence>
<dbReference type="PROSITE" id="PS51918">
    <property type="entry name" value="RADICAL_SAM"/>
    <property type="match status" value="1"/>
</dbReference>
<name>A0A4Q7M8U5_9MICO</name>
<feature type="binding site" evidence="9">
    <location>
        <position position="91"/>
    </location>
    <ligand>
        <name>substrate</name>
    </ligand>
</feature>
<dbReference type="InterPro" id="IPR030977">
    <property type="entry name" value="QueE_Cx14CxxC"/>
</dbReference>
<dbReference type="PANTHER" id="PTHR42836:SF1">
    <property type="entry name" value="7-CARBOXY-7-DEAZAGUANINE SYNTHASE"/>
    <property type="match status" value="1"/>
</dbReference>
<comment type="cofactor">
    <cofactor evidence="9">
        <name>S-adenosyl-L-methionine</name>
        <dbReference type="ChEBI" id="CHEBI:59789"/>
    </cofactor>
    <text evidence="9">Binds 1 S-adenosyl-L-methionine per subunit.</text>
</comment>
<feature type="binding site" evidence="9">
    <location>
        <begin position="48"/>
        <end position="50"/>
    </location>
    <ligand>
        <name>S-adenosyl-L-methionine</name>
        <dbReference type="ChEBI" id="CHEBI:59789"/>
    </ligand>
</feature>
<evidence type="ECO:0000313" key="12">
    <source>
        <dbReference type="Proteomes" id="UP000293289"/>
    </source>
</evidence>
<evidence type="ECO:0000256" key="9">
    <source>
        <dbReference type="HAMAP-Rule" id="MF_00917"/>
    </source>
</evidence>
<dbReference type="InterPro" id="IPR007197">
    <property type="entry name" value="rSAM"/>
</dbReference>
<dbReference type="GO" id="GO:0051539">
    <property type="term" value="F:4 iron, 4 sulfur cluster binding"/>
    <property type="evidence" value="ECO:0007669"/>
    <property type="project" value="UniProtKB-UniRule"/>
</dbReference>
<feature type="binding site" evidence="9">
    <location>
        <position position="27"/>
    </location>
    <ligand>
        <name>substrate</name>
    </ligand>
</feature>
<keyword evidence="12" id="KW-1185">Reference proteome</keyword>
<dbReference type="AlphaFoldDB" id="A0A4Q7M8U5"/>
<dbReference type="GO" id="GO:0008616">
    <property type="term" value="P:tRNA queuosine(34) biosynthetic process"/>
    <property type="evidence" value="ECO:0007669"/>
    <property type="project" value="UniProtKB-UniRule"/>
</dbReference>
<evidence type="ECO:0000256" key="5">
    <source>
        <dbReference type="ARBA" id="ARBA00022842"/>
    </source>
</evidence>
<dbReference type="InterPro" id="IPR013785">
    <property type="entry name" value="Aldolase_TIM"/>
</dbReference>
<gene>
    <name evidence="9" type="primary">queE</name>
    <name evidence="11" type="ORF">EV187_2922</name>
</gene>
<sequence>MSYKVKEIFYTLQGEGTHAGRPAVFCRFSLCNLWTGRERDRPRAICQFCDTDFVGTDGPGGGKFATADELADAVEAAWPVGWASNRMVVCTGGEPLLQLDEPAIEALHRRGFYVAVETNGTRIPPAGVDWLCVSPKIGADLVVTRGDELKFVYPQKGVDPSSFEHLDFGTYRVQPMDGPDISVNTALAVEYCLNHPTWQLSLQTHKYLGIA</sequence>
<protein>
    <recommendedName>
        <fullName evidence="9">7-carboxy-7-deazaguanine synthase</fullName>
        <shortName evidence="9">CDG synthase</shortName>
        <ecNumber evidence="9">4.3.99.3</ecNumber>
    </recommendedName>
    <alternativeName>
        <fullName evidence="9">Queuosine biosynthesis protein QueE</fullName>
    </alternativeName>
</protein>
<feature type="binding site" evidence="9">
    <location>
        <begin position="174"/>
        <end position="177"/>
    </location>
    <ligand>
        <name>S-adenosyl-L-methionine</name>
        <dbReference type="ChEBI" id="CHEBI:59789"/>
    </ligand>
</feature>
<feature type="binding site" evidence="9">
    <location>
        <position position="46"/>
    </location>
    <ligand>
        <name>[4Fe-4S] cluster</name>
        <dbReference type="ChEBI" id="CHEBI:49883"/>
        <note>4Fe-4S-S-AdoMet</note>
    </ligand>
</feature>
<dbReference type="InterPro" id="IPR024924">
    <property type="entry name" value="7-CO-7-deazaguanine_synth-like"/>
</dbReference>
<comment type="caution">
    <text evidence="11">The sequence shown here is derived from an EMBL/GenBank/DDBJ whole genome shotgun (WGS) entry which is preliminary data.</text>
</comment>
<feature type="binding site" evidence="9">
    <location>
        <position position="93"/>
    </location>
    <ligand>
        <name>S-adenosyl-L-methionine</name>
        <dbReference type="ChEBI" id="CHEBI:59789"/>
    </ligand>
</feature>
<comment type="similarity">
    <text evidence="9">Belongs to the radical SAM superfamily. 7-carboxy-7-deazaguanine synthase family.</text>
</comment>
<dbReference type="HAMAP" id="MF_00917">
    <property type="entry name" value="QueE"/>
    <property type="match status" value="1"/>
</dbReference>
<feature type="domain" description="Radical SAM core" evidence="10">
    <location>
        <begin position="18"/>
        <end position="211"/>
    </location>
</feature>
<reference evidence="11 12" key="1">
    <citation type="submission" date="2019-02" db="EMBL/GenBank/DDBJ databases">
        <title>Genomic Encyclopedia of Type Strains, Phase IV (KMG-IV): sequencing the most valuable type-strain genomes for metagenomic binning, comparative biology and taxonomic classification.</title>
        <authorList>
            <person name="Goeker M."/>
        </authorList>
    </citation>
    <scope>NUCLEOTIDE SEQUENCE [LARGE SCALE GENOMIC DNA]</scope>
    <source>
        <strain evidence="11 12">DSM 43045</strain>
    </source>
</reference>
<accession>A0A4Q7M8U5</accession>
<keyword evidence="6 9" id="KW-0408">Iron</keyword>
<dbReference type="OrthoDB" id="9782387at2"/>
<comment type="subunit">
    <text evidence="9">Homodimer.</text>
</comment>
<dbReference type="Pfam" id="PF04055">
    <property type="entry name" value="Radical_SAM"/>
    <property type="match status" value="1"/>
</dbReference>
<dbReference type="EC" id="4.3.99.3" evidence="9"/>
<feature type="binding site" evidence="9">
    <location>
        <position position="49"/>
    </location>
    <ligand>
        <name>[4Fe-4S] cluster</name>
        <dbReference type="ChEBI" id="CHEBI:49883"/>
        <note>4Fe-4S-S-AdoMet</note>
    </ligand>
</feature>
<keyword evidence="1 9" id="KW-0004">4Fe-4S</keyword>
<comment type="catalytic activity">
    <reaction evidence="9">
        <text>6-carboxy-5,6,7,8-tetrahydropterin + H(+) = 7-carboxy-7-carbaguanine + NH4(+)</text>
        <dbReference type="Rhea" id="RHEA:27974"/>
        <dbReference type="ChEBI" id="CHEBI:15378"/>
        <dbReference type="ChEBI" id="CHEBI:28938"/>
        <dbReference type="ChEBI" id="CHEBI:61032"/>
        <dbReference type="ChEBI" id="CHEBI:61036"/>
        <dbReference type="EC" id="4.3.99.3"/>
    </reaction>
</comment>
<keyword evidence="8 9" id="KW-0456">Lyase</keyword>
<feature type="binding site" evidence="9">
    <location>
        <position position="31"/>
    </location>
    <ligand>
        <name>[4Fe-4S] cluster</name>
        <dbReference type="ChEBI" id="CHEBI:49883"/>
        <note>4Fe-4S-S-AdoMet</note>
    </ligand>
</feature>
<evidence type="ECO:0000256" key="1">
    <source>
        <dbReference type="ARBA" id="ARBA00022485"/>
    </source>
</evidence>
<dbReference type="UniPathway" id="UPA00391"/>
<evidence type="ECO:0000256" key="8">
    <source>
        <dbReference type="ARBA" id="ARBA00023239"/>
    </source>
</evidence>
<dbReference type="SFLD" id="SFLDF00376">
    <property type="entry name" value="7-carboxy-7-deazaguanine_synth"/>
    <property type="match status" value="1"/>
</dbReference>
<keyword evidence="3 9" id="KW-0479">Metal-binding</keyword>
<dbReference type="SFLD" id="SFLDS00029">
    <property type="entry name" value="Radical_SAM"/>
    <property type="match status" value="1"/>
</dbReference>
<proteinExistence type="inferred from homology"/>
<evidence type="ECO:0000256" key="4">
    <source>
        <dbReference type="ARBA" id="ARBA00022785"/>
    </source>
</evidence>
<evidence type="ECO:0000313" key="11">
    <source>
        <dbReference type="EMBL" id="RZS64535.1"/>
    </source>
</evidence>
<feature type="binding site" evidence="9">
    <location>
        <position position="51"/>
    </location>
    <ligand>
        <name>Mg(2+)</name>
        <dbReference type="ChEBI" id="CHEBI:18420"/>
    </ligand>
</feature>
<evidence type="ECO:0000256" key="2">
    <source>
        <dbReference type="ARBA" id="ARBA00022691"/>
    </source>
</evidence>
<dbReference type="SUPFAM" id="SSF102114">
    <property type="entry name" value="Radical SAM enzymes"/>
    <property type="match status" value="1"/>
</dbReference>
<dbReference type="EMBL" id="SGWY01000003">
    <property type="protein sequence ID" value="RZS64535.1"/>
    <property type="molecule type" value="Genomic_DNA"/>
</dbReference>
<dbReference type="InterPro" id="IPR058240">
    <property type="entry name" value="rSAM_sf"/>
</dbReference>
<dbReference type="Gene3D" id="3.20.20.70">
    <property type="entry name" value="Aldolase class I"/>
    <property type="match status" value="1"/>
</dbReference>
<comment type="cofactor">
    <cofactor evidence="9">
        <name>[4Fe-4S] cluster</name>
        <dbReference type="ChEBI" id="CHEBI:49883"/>
    </cofactor>
    <text evidence="9">Binds 1 [4Fe-4S] cluster. The cluster is coordinated with 3 cysteines and an exchangeable S-adenosyl-L-methionine.</text>
</comment>
<feature type="binding site" evidence="9">
    <location>
        <begin position="134"/>
        <end position="136"/>
    </location>
    <ligand>
        <name>S-adenosyl-L-methionine</name>
        <dbReference type="ChEBI" id="CHEBI:59789"/>
    </ligand>
</feature>
<comment type="function">
    <text evidence="9">Catalyzes the complex heterocyclic radical-mediated conversion of 6-carboxy-5,6,7,8-tetrahydropterin (CPH4) to 7-carboxy-7-deazaguanine (CDG), a step common to the biosynthetic pathways of all 7-deazapurine-containing compounds.</text>
</comment>
<evidence type="ECO:0000256" key="6">
    <source>
        <dbReference type="ARBA" id="ARBA00023004"/>
    </source>
</evidence>
<dbReference type="NCBIfam" id="TIGR04508">
    <property type="entry name" value="queE_Cx14CxxC"/>
    <property type="match status" value="1"/>
</dbReference>
<keyword evidence="4 9" id="KW-0671">Queuosine biosynthesis</keyword>
<feature type="binding site" evidence="9">
    <location>
        <begin position="12"/>
        <end position="14"/>
    </location>
    <ligand>
        <name>substrate</name>
    </ligand>
</feature>
<organism evidence="11 12">
    <name type="scientific">Agromyces ramosus</name>
    <dbReference type="NCBI Taxonomy" id="33879"/>
    <lineage>
        <taxon>Bacteria</taxon>
        <taxon>Bacillati</taxon>
        <taxon>Actinomycetota</taxon>
        <taxon>Actinomycetes</taxon>
        <taxon>Micrococcales</taxon>
        <taxon>Microbacteriaceae</taxon>
        <taxon>Agromyces</taxon>
    </lineage>
</organism>
<dbReference type="Proteomes" id="UP000293289">
    <property type="component" value="Unassembled WGS sequence"/>
</dbReference>
<keyword evidence="2 9" id="KW-0949">S-adenosyl-L-methionine</keyword>
<dbReference type="PANTHER" id="PTHR42836">
    <property type="entry name" value="7-CARBOXY-7-DEAZAGUANINE SYNTHASE"/>
    <property type="match status" value="1"/>
</dbReference>
<evidence type="ECO:0000256" key="3">
    <source>
        <dbReference type="ARBA" id="ARBA00022723"/>
    </source>
</evidence>
<dbReference type="PIRSF" id="PIRSF000370">
    <property type="entry name" value="QueE"/>
    <property type="match status" value="1"/>
</dbReference>
<evidence type="ECO:0000259" key="10">
    <source>
        <dbReference type="PROSITE" id="PS51918"/>
    </source>
</evidence>